<feature type="domain" description="F-BAR" evidence="11">
    <location>
        <begin position="613"/>
        <end position="879"/>
    </location>
</feature>
<evidence type="ECO:0000256" key="4">
    <source>
        <dbReference type="ARBA" id="ARBA00022553"/>
    </source>
</evidence>
<feature type="compositionally biased region" description="Low complexity" evidence="9">
    <location>
        <begin position="411"/>
        <end position="426"/>
    </location>
</feature>
<feature type="region of interest" description="Disordered" evidence="9">
    <location>
        <begin position="408"/>
        <end position="433"/>
    </location>
</feature>
<evidence type="ECO:0000313" key="13">
    <source>
        <dbReference type="Proteomes" id="UP001187531"/>
    </source>
</evidence>
<keyword evidence="4" id="KW-0597">Phosphoprotein</keyword>
<dbReference type="GO" id="GO:0016192">
    <property type="term" value="P:vesicle-mediated transport"/>
    <property type="evidence" value="ECO:0007669"/>
    <property type="project" value="UniProtKB-ARBA"/>
</dbReference>
<proteinExistence type="predicted"/>
<evidence type="ECO:0000256" key="7">
    <source>
        <dbReference type="PROSITE-ProRule" id="PRU00192"/>
    </source>
</evidence>
<keyword evidence="13" id="KW-1185">Reference proteome</keyword>
<dbReference type="SMART" id="SM00055">
    <property type="entry name" value="FCH"/>
    <property type="match status" value="1"/>
</dbReference>
<dbReference type="PANTHER" id="PTHR23065:SF7">
    <property type="entry name" value="NOSTRIN, ISOFORM H"/>
    <property type="match status" value="1"/>
</dbReference>
<dbReference type="PANTHER" id="PTHR23065">
    <property type="entry name" value="PROLINE-SERINE-THREONINE PHOSPHATASE INTERACTING PROTEIN 1"/>
    <property type="match status" value="1"/>
</dbReference>
<gene>
    <name evidence="12" type="ORF">QYM36_016140</name>
</gene>
<reference evidence="12" key="1">
    <citation type="submission" date="2023-07" db="EMBL/GenBank/DDBJ databases">
        <title>Chromosome-level genome assembly of Artemia franciscana.</title>
        <authorList>
            <person name="Jo E."/>
        </authorList>
    </citation>
    <scope>NUCLEOTIDE SEQUENCE</scope>
    <source>
        <tissue evidence="12">Whole body</tissue>
    </source>
</reference>
<dbReference type="Proteomes" id="UP001187531">
    <property type="component" value="Unassembled WGS sequence"/>
</dbReference>
<feature type="region of interest" description="Disordered" evidence="9">
    <location>
        <begin position="1026"/>
        <end position="1100"/>
    </location>
</feature>
<dbReference type="PROSITE" id="PS50002">
    <property type="entry name" value="SH3"/>
    <property type="match status" value="1"/>
</dbReference>
<dbReference type="SMART" id="SM00326">
    <property type="entry name" value="SH3"/>
    <property type="match status" value="1"/>
</dbReference>
<evidence type="ECO:0000259" key="10">
    <source>
        <dbReference type="PROSITE" id="PS50002"/>
    </source>
</evidence>
<dbReference type="PROSITE" id="PS51741">
    <property type="entry name" value="F_BAR"/>
    <property type="match status" value="1"/>
</dbReference>
<keyword evidence="2 7" id="KW-0728">SH3 domain</keyword>
<dbReference type="GO" id="GO:0005886">
    <property type="term" value="C:plasma membrane"/>
    <property type="evidence" value="ECO:0007669"/>
    <property type="project" value="TreeGrafter"/>
</dbReference>
<dbReference type="Pfam" id="PF00611">
    <property type="entry name" value="FCH"/>
    <property type="match status" value="1"/>
</dbReference>
<feature type="compositionally biased region" description="Polar residues" evidence="9">
    <location>
        <begin position="1087"/>
        <end position="1098"/>
    </location>
</feature>
<dbReference type="Pfam" id="PF00018">
    <property type="entry name" value="SH3_1"/>
    <property type="match status" value="1"/>
</dbReference>
<evidence type="ECO:0000259" key="11">
    <source>
        <dbReference type="PROSITE" id="PS51741"/>
    </source>
</evidence>
<keyword evidence="6" id="KW-0206">Cytoskeleton</keyword>
<dbReference type="InterPro" id="IPR027267">
    <property type="entry name" value="AH/BAR_dom_sf"/>
</dbReference>
<dbReference type="InterPro" id="IPR031160">
    <property type="entry name" value="F_BAR_dom"/>
</dbReference>
<accession>A0AA88H6F3</accession>
<keyword evidence="3" id="KW-0963">Cytoplasm</keyword>
<organism evidence="12 13">
    <name type="scientific">Artemia franciscana</name>
    <name type="common">Brine shrimp</name>
    <name type="synonym">Artemia sanfranciscana</name>
    <dbReference type="NCBI Taxonomy" id="6661"/>
    <lineage>
        <taxon>Eukaryota</taxon>
        <taxon>Metazoa</taxon>
        <taxon>Ecdysozoa</taxon>
        <taxon>Arthropoda</taxon>
        <taxon>Crustacea</taxon>
        <taxon>Branchiopoda</taxon>
        <taxon>Anostraca</taxon>
        <taxon>Artemiidae</taxon>
        <taxon>Artemia</taxon>
    </lineage>
</organism>
<dbReference type="PRINTS" id="PR00452">
    <property type="entry name" value="SH3DOMAIN"/>
</dbReference>
<sequence>MKPKKKFSYAEQSQRLRVKKVSKDEDLFAKLCEIFGSSTLELQQTLAQNSNQSEEEVDIGLIDGIWKAVPVSVTPENEIDTKMDELPYSTESCVVEVPTIEDQYKELNNSSGWDIDSTFAEAESLASLDDTELLKSVSDIKDALSETQDISVKNMLSSCCISTSRKTSSVSTPPVNADVDGTVKSVNDIKKALIETQDFPFKNSPSKQSVVNSIKSSSVSSSRAATELSVSSEKCDDPVHCQTKDGSNIGKIVDKKMKRKVAVCLSNLEVKSLQDELALELKKAVEEFAKKRNNVITTKHLEKDSAVQSAISTIDNPEIMKSVYQSQYFVDVEKSDKSIFSRGCSERSSASSVELPLALMLSKPKVEDTTTDTKSNVYDSVYEASVTEYEPESPRDSLENFDFGDKAERNSISSSTDSGVPSSGGSKDSPVPDERQIVPISLTFYTNPALETGANSPILSEGTVNSGFEADRNCDEDTEETYKQIVIDVAEKGEKRIRFASSMESINSISTYNEAHEPKKQDSNYVISLALSAVRIWTQIKSYLAQSKTQVETVIENPEDEINDFTQPVITELNTKVAKPVRTGIQRIGSDLHVKYVQIARDRRWLPKARIHQETSDWLLDIPKGLNSFEELRKYVKDGGDMAKEISNILQERSDLDASYAKGLSKLAVKMMKVSRESSGTIAAAWQAVGSEMEAESELHKTLAVSLSEDLVKPFRHVIETQHRTRKAVEVTVDKTARSLAEWRAAQAKAKKQCYMCARDNEKMQDVGFGDSRHGRSRTLSEKETVKLGLKRRKSEEALRKADVEYYAYCVRAERARLDWEAATNRGSRCFQAMEEERLTQMRDVASQYLSVVKNLGPKLVQSADRLNIPIACCSIDSDLQTVVSLRSARSNTAEQLLPDFYAEHMSNVMNRDRRKETLEKCLNLICGDIEREKRAKTGVENLSRALQENPNFGTDESQQEVTDKLKHLRSMLAFLEATKVKVSNTVADIENKPKTESPFVKYLEVHKDKQGLIQSVLKLPSWAQDLDSEGESPTGSDSPDFIDEGTLDEGQPDSDFDEFSSPESDSEDYSHSAADSLSPKALKNTPPLQQEIAPSTRGNGGRCRALYTYTANMYDELTIHPGDIINIHDKQEDGWWVGELEGNIGIFPATYVEELED</sequence>
<evidence type="ECO:0000256" key="1">
    <source>
        <dbReference type="ARBA" id="ARBA00004245"/>
    </source>
</evidence>
<dbReference type="FunFam" id="2.30.30.40:FF:000072">
    <property type="entry name" value="Unconventional Myosin IB"/>
    <property type="match status" value="1"/>
</dbReference>
<dbReference type="InterPro" id="IPR057870">
    <property type="entry name" value="HR1_TOCA"/>
</dbReference>
<keyword evidence="5 8" id="KW-0175">Coiled coil</keyword>
<dbReference type="AlphaFoldDB" id="A0AA88H6F3"/>
<dbReference type="InterPro" id="IPR001452">
    <property type="entry name" value="SH3_domain"/>
</dbReference>
<feature type="domain" description="SH3" evidence="10">
    <location>
        <begin position="1099"/>
        <end position="1158"/>
    </location>
</feature>
<evidence type="ECO:0000256" key="9">
    <source>
        <dbReference type="SAM" id="MobiDB-lite"/>
    </source>
</evidence>
<name>A0AA88H6F3_ARTSF</name>
<dbReference type="Gene3D" id="6.10.140.470">
    <property type="match status" value="1"/>
</dbReference>
<evidence type="ECO:0000256" key="6">
    <source>
        <dbReference type="ARBA" id="ARBA00023212"/>
    </source>
</evidence>
<evidence type="ECO:0008006" key="14">
    <source>
        <dbReference type="Google" id="ProtNLM"/>
    </source>
</evidence>
<dbReference type="SUPFAM" id="SSF50044">
    <property type="entry name" value="SH3-domain"/>
    <property type="match status" value="1"/>
</dbReference>
<dbReference type="GO" id="GO:0043226">
    <property type="term" value="C:organelle"/>
    <property type="evidence" value="ECO:0007669"/>
    <property type="project" value="UniProtKB-ARBA"/>
</dbReference>
<protein>
    <recommendedName>
        <fullName evidence="14">Nostrin</fullName>
    </recommendedName>
</protein>
<evidence type="ECO:0000313" key="12">
    <source>
        <dbReference type="EMBL" id="KAK2706015.1"/>
    </source>
</evidence>
<dbReference type="Pfam" id="PF25610">
    <property type="entry name" value="HR1_TOCA"/>
    <property type="match status" value="1"/>
</dbReference>
<evidence type="ECO:0000256" key="3">
    <source>
        <dbReference type="ARBA" id="ARBA00022490"/>
    </source>
</evidence>
<comment type="subcellular location">
    <subcellularLocation>
        <location evidence="1">Cytoplasm</location>
        <location evidence="1">Cytoskeleton</location>
    </subcellularLocation>
</comment>
<dbReference type="InterPro" id="IPR035656">
    <property type="entry name" value="Nostrin_SH3"/>
</dbReference>
<feature type="compositionally biased region" description="Acidic residues" evidence="9">
    <location>
        <begin position="1041"/>
        <end position="1068"/>
    </location>
</feature>
<dbReference type="Gene3D" id="1.20.1270.60">
    <property type="entry name" value="Arfaptin homology (AH) domain/BAR domain"/>
    <property type="match status" value="1"/>
</dbReference>
<dbReference type="CDD" id="cd11823">
    <property type="entry name" value="SH3_Nostrin"/>
    <property type="match status" value="1"/>
</dbReference>
<evidence type="ECO:0000256" key="8">
    <source>
        <dbReference type="PROSITE-ProRule" id="PRU01077"/>
    </source>
</evidence>
<dbReference type="SUPFAM" id="SSF103657">
    <property type="entry name" value="BAR/IMD domain-like"/>
    <property type="match status" value="1"/>
</dbReference>
<comment type="caution">
    <text evidence="12">The sequence shown here is derived from an EMBL/GenBank/DDBJ whole genome shotgun (WGS) entry which is preliminary data.</text>
</comment>
<evidence type="ECO:0000256" key="5">
    <source>
        <dbReference type="ARBA" id="ARBA00023054"/>
    </source>
</evidence>
<dbReference type="Gene3D" id="2.30.30.40">
    <property type="entry name" value="SH3 Domains"/>
    <property type="match status" value="1"/>
</dbReference>
<dbReference type="EMBL" id="JAVRJZ010000020">
    <property type="protein sequence ID" value="KAK2706015.1"/>
    <property type="molecule type" value="Genomic_DNA"/>
</dbReference>
<dbReference type="InterPro" id="IPR036028">
    <property type="entry name" value="SH3-like_dom_sf"/>
</dbReference>
<dbReference type="InterPro" id="IPR001060">
    <property type="entry name" value="FCH_dom"/>
</dbReference>
<dbReference type="GO" id="GO:0005737">
    <property type="term" value="C:cytoplasm"/>
    <property type="evidence" value="ECO:0007669"/>
    <property type="project" value="TreeGrafter"/>
</dbReference>
<evidence type="ECO:0000256" key="2">
    <source>
        <dbReference type="ARBA" id="ARBA00022443"/>
    </source>
</evidence>